<dbReference type="GO" id="GO:0004842">
    <property type="term" value="F:ubiquitin-protein transferase activity"/>
    <property type="evidence" value="ECO:0007669"/>
    <property type="project" value="InterPro"/>
</dbReference>
<dbReference type="Pfam" id="PF04564">
    <property type="entry name" value="U-box"/>
    <property type="match status" value="1"/>
</dbReference>
<dbReference type="InterPro" id="IPR003613">
    <property type="entry name" value="Ubox_domain"/>
</dbReference>
<organism evidence="3">
    <name type="scientific">viral metagenome</name>
    <dbReference type="NCBI Taxonomy" id="1070528"/>
    <lineage>
        <taxon>unclassified sequences</taxon>
        <taxon>metagenomes</taxon>
        <taxon>organismal metagenomes</taxon>
    </lineage>
</organism>
<dbReference type="InterPro" id="IPR039510">
    <property type="entry name" value="Vint_dom"/>
</dbReference>
<dbReference type="SUPFAM" id="SSF53300">
    <property type="entry name" value="vWA-like"/>
    <property type="match status" value="1"/>
</dbReference>
<reference evidence="3" key="1">
    <citation type="journal article" date="2020" name="Nature">
        <title>Giant virus diversity and host interactions through global metagenomics.</title>
        <authorList>
            <person name="Schulz F."/>
            <person name="Roux S."/>
            <person name="Paez-Espino D."/>
            <person name="Jungbluth S."/>
            <person name="Walsh D.A."/>
            <person name="Denef V.J."/>
            <person name="McMahon K.D."/>
            <person name="Konstantinidis K.T."/>
            <person name="Eloe-Fadrosh E.A."/>
            <person name="Kyrpides N.C."/>
            <person name="Woyke T."/>
        </authorList>
    </citation>
    <scope>NUCLEOTIDE SEQUENCE</scope>
    <source>
        <strain evidence="3">GVMAG-M-3300024302-11</strain>
    </source>
</reference>
<dbReference type="PANTHER" id="PTHR46573">
    <property type="entry name" value="WD REPEAT, SAM AND U-BOX DOMAIN-CONTAINING PROTEIN 1"/>
    <property type="match status" value="1"/>
</dbReference>
<sequence length="711" mass="79749">MNFTHYPKEYYCPITHELLKTPVIAKDGFTYEKEAIEEWFKTSTKSPMTNQNISKELLINYALKNSMETIVQGARVTTDSFSTQMKESHTIASKATLEARKYSVNDEDYLHVKIKSPDEGTPIETLIIGLIDISGSMGSSASIETDSGETHGFSRLDLVKHSLKTIINSVNETTSISLIKFSDTAQTVVDPIKMSSTQKSMTCDIVDSLRPTNTTNIWDALRLGLEIASNPEHANKNISILLFTDGVPNVNPPRGIINSLERSLTTNHPTCTINTFGFGYGLDSNLLRNISNIGYGTYSFIPDATMVGTIFVNFISNVLLTYDTNLTIEIAKLGGDCFEKINIGSVQYGQDKDFLIKIPKEDINVKLKSHVIQFDSSSIYEPISEEFNYHYCRNKIITLLDTLLHKNMRATHQTISESISLIDHTYDELTAQFAGSERISKLLSDLKSIREDEGQILKAVSRLDWYEKWGKHYILSIQRAHELQICNNFKDPGVQLYGGTVFSTLRDIVEDIFCQITPPKPSIQSTSYGSTRTVSVAPANMSTYMNSGGGCFDGDSTVELSSGFVKRVKDLVKGDILLGDSTIVCIVKTKIDGKVEMVKYNNMLITPWHPIRINKEWVFPINVTCSMDYELDYIYNIVLDSGHICRINYTEVVTLGHNFTDNNVVQHDYYGSDKVIQDLMTMDGWDVGLVIMEKQLVNRRESDGHVVSMSA</sequence>
<dbReference type="Pfam" id="PF14623">
    <property type="entry name" value="Vint"/>
    <property type="match status" value="1"/>
</dbReference>
<evidence type="ECO:0008006" key="4">
    <source>
        <dbReference type="Google" id="ProtNLM"/>
    </source>
</evidence>
<dbReference type="SUPFAM" id="SSF57850">
    <property type="entry name" value="RING/U-box"/>
    <property type="match status" value="1"/>
</dbReference>
<dbReference type="Pfam" id="PF00092">
    <property type="entry name" value="VWA"/>
    <property type="match status" value="1"/>
</dbReference>
<dbReference type="CDD" id="cd16655">
    <property type="entry name" value="RING-Ubox_WDSUB1-like"/>
    <property type="match status" value="1"/>
</dbReference>
<dbReference type="SUPFAM" id="SSF51294">
    <property type="entry name" value="Hedgehog/intein (Hint) domain"/>
    <property type="match status" value="1"/>
</dbReference>
<dbReference type="AlphaFoldDB" id="A0A6C0IXC7"/>
<dbReference type="InterPro" id="IPR036844">
    <property type="entry name" value="Hint_dom_sf"/>
</dbReference>
<feature type="domain" description="U-box" evidence="2">
    <location>
        <begin position="5"/>
        <end position="77"/>
    </location>
</feature>
<dbReference type="PANTHER" id="PTHR46573:SF1">
    <property type="entry name" value="WD REPEAT, SAM AND U-BOX DOMAIN-CONTAINING PROTEIN 1"/>
    <property type="match status" value="1"/>
</dbReference>
<dbReference type="InterPro" id="IPR013083">
    <property type="entry name" value="Znf_RING/FYVE/PHD"/>
</dbReference>
<dbReference type="Pfam" id="PF14624">
    <property type="entry name" value="Vwaint"/>
    <property type="match status" value="1"/>
</dbReference>
<dbReference type="InterPro" id="IPR002035">
    <property type="entry name" value="VWF_A"/>
</dbReference>
<name>A0A6C0IXC7_9ZZZZ</name>
<proteinExistence type="predicted"/>
<dbReference type="SMART" id="SM00504">
    <property type="entry name" value="Ubox"/>
    <property type="match status" value="1"/>
</dbReference>
<dbReference type="Gene3D" id="3.40.50.410">
    <property type="entry name" value="von Willebrand factor, type A domain"/>
    <property type="match status" value="1"/>
</dbReference>
<evidence type="ECO:0000259" key="1">
    <source>
        <dbReference type="PROSITE" id="PS50234"/>
    </source>
</evidence>
<dbReference type="GO" id="GO:0016567">
    <property type="term" value="P:protein ubiquitination"/>
    <property type="evidence" value="ECO:0007669"/>
    <property type="project" value="InterPro"/>
</dbReference>
<dbReference type="InterPro" id="IPR036465">
    <property type="entry name" value="vWFA_dom_sf"/>
</dbReference>
<dbReference type="EMBL" id="MN740258">
    <property type="protein sequence ID" value="QHT96507.1"/>
    <property type="molecule type" value="Genomic_DNA"/>
</dbReference>
<dbReference type="SMART" id="SM00327">
    <property type="entry name" value="VWA"/>
    <property type="match status" value="1"/>
</dbReference>
<feature type="domain" description="VWFA" evidence="1">
    <location>
        <begin position="126"/>
        <end position="318"/>
    </location>
</feature>
<dbReference type="PROSITE" id="PS51698">
    <property type="entry name" value="U_BOX"/>
    <property type="match status" value="1"/>
</dbReference>
<dbReference type="InterPro" id="IPR032838">
    <property type="entry name" value="Vwaint_dom"/>
</dbReference>
<evidence type="ECO:0000313" key="3">
    <source>
        <dbReference type="EMBL" id="QHT96507.1"/>
    </source>
</evidence>
<dbReference type="InterPro" id="IPR052085">
    <property type="entry name" value="WD-SAM-U-box"/>
</dbReference>
<dbReference type="PROSITE" id="PS50234">
    <property type="entry name" value="VWFA"/>
    <property type="match status" value="1"/>
</dbReference>
<dbReference type="Gene3D" id="3.30.40.10">
    <property type="entry name" value="Zinc/RING finger domain, C3HC4 (zinc finger)"/>
    <property type="match status" value="1"/>
</dbReference>
<protein>
    <recommendedName>
        <fullName evidence="4">VWFA domain-containing protein</fullName>
    </recommendedName>
</protein>
<evidence type="ECO:0000259" key="2">
    <source>
        <dbReference type="PROSITE" id="PS51698"/>
    </source>
</evidence>
<accession>A0A6C0IXC7</accession>